<keyword evidence="2" id="KW-1185">Reference proteome</keyword>
<dbReference type="AlphaFoldDB" id="A0AAV1RKN8"/>
<name>A0AAV1RKN8_9ROSI</name>
<accession>A0AAV1RKN8</accession>
<proteinExistence type="predicted"/>
<protein>
    <submittedName>
        <fullName evidence="1">Uncharacterized protein</fullName>
    </submittedName>
</protein>
<sequence>MVLPLVVDARYRTSRSDKIDERLVALEQERGSIISKAIRIGSLNCPSELIPRFFQRGKGIEELQLQGSLHHVDVPITDPLYRSPQPKPWRDDVAGQYLPLLLQALGATLPYIRCSTPTLSHAITIMEPDHLANVFPSPKSRTYEPKPNRVSNLA</sequence>
<dbReference type="EMBL" id="CAWUPB010001009">
    <property type="protein sequence ID" value="CAK7337010.1"/>
    <property type="molecule type" value="Genomic_DNA"/>
</dbReference>
<evidence type="ECO:0000313" key="2">
    <source>
        <dbReference type="Proteomes" id="UP001314170"/>
    </source>
</evidence>
<dbReference type="Proteomes" id="UP001314170">
    <property type="component" value="Unassembled WGS sequence"/>
</dbReference>
<evidence type="ECO:0000313" key="1">
    <source>
        <dbReference type="EMBL" id="CAK7337010.1"/>
    </source>
</evidence>
<gene>
    <name evidence="1" type="ORF">DCAF_LOCUS12037</name>
</gene>
<reference evidence="1 2" key="1">
    <citation type="submission" date="2024-01" db="EMBL/GenBank/DDBJ databases">
        <authorList>
            <person name="Waweru B."/>
        </authorList>
    </citation>
    <scope>NUCLEOTIDE SEQUENCE [LARGE SCALE GENOMIC DNA]</scope>
</reference>
<comment type="caution">
    <text evidence="1">The sequence shown here is derived from an EMBL/GenBank/DDBJ whole genome shotgun (WGS) entry which is preliminary data.</text>
</comment>
<organism evidence="1 2">
    <name type="scientific">Dovyalis caffra</name>
    <dbReference type="NCBI Taxonomy" id="77055"/>
    <lineage>
        <taxon>Eukaryota</taxon>
        <taxon>Viridiplantae</taxon>
        <taxon>Streptophyta</taxon>
        <taxon>Embryophyta</taxon>
        <taxon>Tracheophyta</taxon>
        <taxon>Spermatophyta</taxon>
        <taxon>Magnoliopsida</taxon>
        <taxon>eudicotyledons</taxon>
        <taxon>Gunneridae</taxon>
        <taxon>Pentapetalae</taxon>
        <taxon>rosids</taxon>
        <taxon>fabids</taxon>
        <taxon>Malpighiales</taxon>
        <taxon>Salicaceae</taxon>
        <taxon>Flacourtieae</taxon>
        <taxon>Dovyalis</taxon>
    </lineage>
</organism>